<sequence length="366" mass="39432">MYDSIFSPSFGNRPTQLVGRERTLDRLETGLHARPGSRERASLILGQRGSGKTVLLLEMGDRARAEGYAVCTPTTTSNDMPERIIEKLAVERDRLLGPQHPTLAEAGLSVLGVSASLRMPQAQTGVSFQGRLTALVGELNANDIPVLILVDEVQANSEPIRQLVIAYQELVGEGANITLGMAGLPGAISATLNDHVLTFLNRSTRIRLGAISTGDVDAYFGQSFDALGVQADASLRARAAQSTQGSPYMLQLVGHYIVLGATEGKPVTSDLVDEAIELAKTDFETDVCDTTLRALSDVDIDFLNAMTADGEKSRTSDVANRLDVSVDYAQKYRRRLIDSGVVEAAGRGYVRFAVPYLADHLRKING</sequence>
<proteinExistence type="predicted"/>
<dbReference type="SUPFAM" id="SSF52540">
    <property type="entry name" value="P-loop containing nucleoside triphosphate hydrolases"/>
    <property type="match status" value="1"/>
</dbReference>
<dbReference type="InterPro" id="IPR041664">
    <property type="entry name" value="AAA_16"/>
</dbReference>
<dbReference type="PANTHER" id="PTHR34301:SF8">
    <property type="entry name" value="ATPASE DOMAIN-CONTAINING PROTEIN"/>
    <property type="match status" value="1"/>
</dbReference>
<evidence type="ECO:0000259" key="1">
    <source>
        <dbReference type="Pfam" id="PF13191"/>
    </source>
</evidence>
<keyword evidence="2" id="KW-0547">Nucleotide-binding</keyword>
<protein>
    <submittedName>
        <fullName evidence="2">ATP-binding protein</fullName>
    </submittedName>
</protein>
<dbReference type="InterPro" id="IPR027417">
    <property type="entry name" value="P-loop_NTPase"/>
</dbReference>
<dbReference type="AlphaFoldDB" id="A0A6N7WV66"/>
<reference evidence="2 3" key="1">
    <citation type="submission" date="2019-08" db="EMBL/GenBank/DDBJ databases">
        <title>In-depth cultivation of the pig gut microbiome towards novel bacterial diversity and tailored functional studies.</title>
        <authorList>
            <person name="Wylensek D."/>
            <person name="Hitch T.C.A."/>
            <person name="Clavel T."/>
        </authorList>
    </citation>
    <scope>NUCLEOTIDE SEQUENCE [LARGE SCALE GENOMIC DNA]</scope>
    <source>
        <strain evidence="2 3">WB01_CNA04</strain>
    </source>
</reference>
<dbReference type="PANTHER" id="PTHR34301">
    <property type="entry name" value="DNA-BINDING PROTEIN-RELATED"/>
    <property type="match status" value="1"/>
</dbReference>
<keyword evidence="2" id="KW-0067">ATP-binding</keyword>
<feature type="domain" description="Orc1-like AAA ATPase" evidence="1">
    <location>
        <begin position="16"/>
        <end position="164"/>
    </location>
</feature>
<gene>
    <name evidence="2" type="ORF">FYJ69_07405</name>
</gene>
<accession>A0A6N7WV66</accession>
<dbReference type="Proteomes" id="UP000434342">
    <property type="component" value="Unassembled WGS sequence"/>
</dbReference>
<dbReference type="EMBL" id="VUND01000002">
    <property type="protein sequence ID" value="MST60735.1"/>
    <property type="molecule type" value="Genomic_DNA"/>
</dbReference>
<dbReference type="RefSeq" id="WP_154541499.1">
    <property type="nucleotide sequence ID" value="NZ_DBFONV010000028.1"/>
</dbReference>
<evidence type="ECO:0000313" key="3">
    <source>
        <dbReference type="Proteomes" id="UP000434342"/>
    </source>
</evidence>
<dbReference type="GO" id="GO:0005524">
    <property type="term" value="F:ATP binding"/>
    <property type="evidence" value="ECO:0007669"/>
    <property type="project" value="UniProtKB-KW"/>
</dbReference>
<dbReference type="Pfam" id="PF13191">
    <property type="entry name" value="AAA_16"/>
    <property type="match status" value="1"/>
</dbReference>
<dbReference type="Gene3D" id="3.40.50.300">
    <property type="entry name" value="P-loop containing nucleotide triphosphate hydrolases"/>
    <property type="match status" value="1"/>
</dbReference>
<comment type="caution">
    <text evidence="2">The sequence shown here is derived from an EMBL/GenBank/DDBJ whole genome shotgun (WGS) entry which is preliminary data.</text>
</comment>
<organism evidence="2 3">
    <name type="scientific">Parafannyhessea umbonata</name>
    <dbReference type="NCBI Taxonomy" id="604330"/>
    <lineage>
        <taxon>Bacteria</taxon>
        <taxon>Bacillati</taxon>
        <taxon>Actinomycetota</taxon>
        <taxon>Coriobacteriia</taxon>
        <taxon>Coriobacteriales</taxon>
        <taxon>Atopobiaceae</taxon>
        <taxon>Parafannyhessea</taxon>
    </lineage>
</organism>
<evidence type="ECO:0000313" key="2">
    <source>
        <dbReference type="EMBL" id="MST60735.1"/>
    </source>
</evidence>
<name>A0A6N7WV66_9ACTN</name>